<dbReference type="PANTHER" id="PTHR37248">
    <property type="entry name" value="TRANSLATION INITIATION FACTOR"/>
    <property type="match status" value="1"/>
</dbReference>
<keyword evidence="1" id="KW-0472">Membrane</keyword>
<keyword evidence="1" id="KW-0812">Transmembrane</keyword>
<accession>A0A0D9VUQ2</accession>
<dbReference type="Gramene" id="LPERR03G16950.1">
    <property type="protein sequence ID" value="LPERR03G16950.1"/>
    <property type="gene ID" value="LPERR03G16950"/>
</dbReference>
<reference evidence="3" key="2">
    <citation type="submission" date="2013-12" db="EMBL/GenBank/DDBJ databases">
        <authorList>
            <person name="Yu Y."/>
            <person name="Lee S."/>
            <person name="de Baynast K."/>
            <person name="Wissotski M."/>
            <person name="Liu L."/>
            <person name="Talag J."/>
            <person name="Goicoechea J."/>
            <person name="Angelova A."/>
            <person name="Jetty R."/>
            <person name="Kudrna D."/>
            <person name="Golser W."/>
            <person name="Rivera L."/>
            <person name="Zhang J."/>
            <person name="Wing R."/>
        </authorList>
    </citation>
    <scope>NUCLEOTIDE SEQUENCE</scope>
</reference>
<evidence type="ECO:0000313" key="2">
    <source>
        <dbReference type="EnsemblPlants" id="LPERR03G16950.1"/>
    </source>
</evidence>
<organism evidence="2 3">
    <name type="scientific">Leersia perrieri</name>
    <dbReference type="NCBI Taxonomy" id="77586"/>
    <lineage>
        <taxon>Eukaryota</taxon>
        <taxon>Viridiplantae</taxon>
        <taxon>Streptophyta</taxon>
        <taxon>Embryophyta</taxon>
        <taxon>Tracheophyta</taxon>
        <taxon>Spermatophyta</taxon>
        <taxon>Magnoliopsida</taxon>
        <taxon>Liliopsida</taxon>
        <taxon>Poales</taxon>
        <taxon>Poaceae</taxon>
        <taxon>BOP clade</taxon>
        <taxon>Oryzoideae</taxon>
        <taxon>Oryzeae</taxon>
        <taxon>Oryzinae</taxon>
        <taxon>Leersia</taxon>
    </lineage>
</organism>
<dbReference type="EnsemblPlants" id="LPERR03G16950.1">
    <property type="protein sequence ID" value="LPERR03G16950.1"/>
    <property type="gene ID" value="LPERR03G16950"/>
</dbReference>
<dbReference type="Proteomes" id="UP000032180">
    <property type="component" value="Chromosome 3"/>
</dbReference>
<dbReference type="PANTHER" id="PTHR37248:SF1">
    <property type="entry name" value="TRANSLATION INITIATION FACTOR"/>
    <property type="match status" value="1"/>
</dbReference>
<dbReference type="AlphaFoldDB" id="A0A0D9VUQ2"/>
<keyword evidence="3" id="KW-1185">Reference proteome</keyword>
<evidence type="ECO:0000256" key="1">
    <source>
        <dbReference type="SAM" id="Phobius"/>
    </source>
</evidence>
<feature type="transmembrane region" description="Helical" evidence="1">
    <location>
        <begin position="62"/>
        <end position="82"/>
    </location>
</feature>
<reference evidence="2" key="3">
    <citation type="submission" date="2015-04" db="UniProtKB">
        <authorList>
            <consortium name="EnsemblPlants"/>
        </authorList>
    </citation>
    <scope>IDENTIFICATION</scope>
</reference>
<dbReference type="STRING" id="77586.A0A0D9VUQ2"/>
<protein>
    <submittedName>
        <fullName evidence="2">Uncharacterized protein</fullName>
    </submittedName>
</protein>
<dbReference type="HOGENOM" id="CLU_2323815_0_0_1"/>
<keyword evidence="1" id="KW-1133">Transmembrane helix</keyword>
<name>A0A0D9VUQ2_9ORYZ</name>
<proteinExistence type="predicted"/>
<reference evidence="2 3" key="1">
    <citation type="submission" date="2012-08" db="EMBL/GenBank/DDBJ databases">
        <title>Oryza genome evolution.</title>
        <authorList>
            <person name="Wing R.A."/>
        </authorList>
    </citation>
    <scope>NUCLEOTIDE SEQUENCE</scope>
</reference>
<evidence type="ECO:0000313" key="3">
    <source>
        <dbReference type="Proteomes" id="UP000032180"/>
    </source>
</evidence>
<feature type="transmembrane region" description="Helical" evidence="1">
    <location>
        <begin position="31"/>
        <end position="50"/>
    </location>
</feature>
<sequence>MTPKTVRLPRKGEMLLSVHGSPLGVYNEEKLAAVHGLSILDISFSILVFLISGLSVLALGRLCNLLVAPFGVPFSLLVPWLLRELASPLSGAVDVFPCA</sequence>